<gene>
    <name evidence="2" type="ORF">BJY24_006583</name>
</gene>
<feature type="transmembrane region" description="Helical" evidence="1">
    <location>
        <begin position="6"/>
        <end position="23"/>
    </location>
</feature>
<dbReference type="EMBL" id="JACHIT010000002">
    <property type="protein sequence ID" value="MBB5917671.1"/>
    <property type="molecule type" value="Genomic_DNA"/>
</dbReference>
<sequence length="107" mass="10602">MWLYALWGFLGAAFFCGVEFLEAGQRVGGWPWKRPAGPGGGPYAVAIVVRLALGAGVTAALAAGGVLTNVLVAVGAGAAAPAILKSLAALAERMPIRLPAGSRGGSA</sequence>
<protein>
    <submittedName>
        <fullName evidence="2">Uncharacterized protein</fullName>
    </submittedName>
</protein>
<keyword evidence="1" id="KW-1133">Transmembrane helix</keyword>
<evidence type="ECO:0000256" key="1">
    <source>
        <dbReference type="SAM" id="Phobius"/>
    </source>
</evidence>
<feature type="transmembrane region" description="Helical" evidence="1">
    <location>
        <begin position="43"/>
        <end position="64"/>
    </location>
</feature>
<evidence type="ECO:0000313" key="3">
    <source>
        <dbReference type="Proteomes" id="UP000540412"/>
    </source>
</evidence>
<keyword evidence="3" id="KW-1185">Reference proteome</keyword>
<dbReference type="Proteomes" id="UP000540412">
    <property type="component" value="Unassembled WGS sequence"/>
</dbReference>
<name>A0A7W9ULK9_9NOCA</name>
<proteinExistence type="predicted"/>
<keyword evidence="1" id="KW-0812">Transmembrane</keyword>
<comment type="caution">
    <text evidence="2">The sequence shown here is derived from an EMBL/GenBank/DDBJ whole genome shotgun (WGS) entry which is preliminary data.</text>
</comment>
<keyword evidence="1" id="KW-0472">Membrane</keyword>
<dbReference type="RefSeq" id="WP_051161377.1">
    <property type="nucleotide sequence ID" value="NZ_JACHIT010000002.1"/>
</dbReference>
<evidence type="ECO:0000313" key="2">
    <source>
        <dbReference type="EMBL" id="MBB5917671.1"/>
    </source>
</evidence>
<accession>A0A7W9ULK9</accession>
<feature type="transmembrane region" description="Helical" evidence="1">
    <location>
        <begin position="70"/>
        <end position="91"/>
    </location>
</feature>
<dbReference type="AlphaFoldDB" id="A0A7W9ULK9"/>
<organism evidence="2 3">
    <name type="scientific">Nocardia transvalensis</name>
    <dbReference type="NCBI Taxonomy" id="37333"/>
    <lineage>
        <taxon>Bacteria</taxon>
        <taxon>Bacillati</taxon>
        <taxon>Actinomycetota</taxon>
        <taxon>Actinomycetes</taxon>
        <taxon>Mycobacteriales</taxon>
        <taxon>Nocardiaceae</taxon>
        <taxon>Nocardia</taxon>
    </lineage>
</organism>
<reference evidence="2 3" key="1">
    <citation type="submission" date="2020-08" db="EMBL/GenBank/DDBJ databases">
        <title>Sequencing the genomes of 1000 actinobacteria strains.</title>
        <authorList>
            <person name="Klenk H.-P."/>
        </authorList>
    </citation>
    <scope>NUCLEOTIDE SEQUENCE [LARGE SCALE GENOMIC DNA]</scope>
    <source>
        <strain evidence="2 3">DSM 43582</strain>
    </source>
</reference>